<evidence type="ECO:0000256" key="1">
    <source>
        <dbReference type="SAM" id="Coils"/>
    </source>
</evidence>
<feature type="coiled-coil region" evidence="1">
    <location>
        <begin position="52"/>
        <end position="97"/>
    </location>
</feature>
<reference evidence="4" key="1">
    <citation type="submission" date="2016-10" db="EMBL/GenBank/DDBJ databases">
        <authorList>
            <person name="Varghese N."/>
            <person name="Submissions S."/>
        </authorList>
    </citation>
    <scope>NUCLEOTIDE SEQUENCE [LARGE SCALE GENOMIC DNA]</scope>
    <source>
        <strain evidence="4">DSM 26348</strain>
    </source>
</reference>
<name>A0A1I3CEH3_9PLAN</name>
<dbReference type="OrthoDB" id="215730at2"/>
<evidence type="ECO:0000313" key="3">
    <source>
        <dbReference type="EMBL" id="SFH72912.1"/>
    </source>
</evidence>
<feature type="chain" id="PRO_5011583702" evidence="2">
    <location>
        <begin position="24"/>
        <end position="307"/>
    </location>
</feature>
<dbReference type="STRING" id="1576369.SAMN05421753_102247"/>
<dbReference type="RefSeq" id="WP_092047933.1">
    <property type="nucleotide sequence ID" value="NZ_FOQD01000002.1"/>
</dbReference>
<organism evidence="3 4">
    <name type="scientific">Planctomicrobium piriforme</name>
    <dbReference type="NCBI Taxonomy" id="1576369"/>
    <lineage>
        <taxon>Bacteria</taxon>
        <taxon>Pseudomonadati</taxon>
        <taxon>Planctomycetota</taxon>
        <taxon>Planctomycetia</taxon>
        <taxon>Planctomycetales</taxon>
        <taxon>Planctomycetaceae</taxon>
        <taxon>Planctomicrobium</taxon>
    </lineage>
</organism>
<protein>
    <submittedName>
        <fullName evidence="3">Uncharacterized protein</fullName>
    </submittedName>
</protein>
<feature type="signal peptide" evidence="2">
    <location>
        <begin position="1"/>
        <end position="23"/>
    </location>
</feature>
<sequence length="307" mass="32768">MRTFILLSCAAFVCSGTTLQAQAPLPQQPGKQSVPAATDVAHLREAVDHLRKAGLSEDADRIERQADELLVTKQQELQRKQAELDALQADIAQLQAETGIQNSYVVELNVCEISMTQFRRWGVDWGAIIDNRPFETGASLNPGILPIGPVNSRNLRIAMDALASNGVLKEIEKATMMTSANRLSRLHSGGVTPVSHQADTQAVEWKRSGTVIEVKVVPIGGEIVLVELLAELSDGGDHAVVDAGKIIGTNTVSATVEVPLGSSTIVAYSSASRGTEEIGRFTTLTVNASQEKAKPPVAPMSGNTNKQ</sequence>
<gene>
    <name evidence="3" type="ORF">SAMN05421753_102247</name>
</gene>
<keyword evidence="1" id="KW-0175">Coiled coil</keyword>
<evidence type="ECO:0000313" key="4">
    <source>
        <dbReference type="Proteomes" id="UP000199518"/>
    </source>
</evidence>
<proteinExistence type="predicted"/>
<accession>A0A1I3CEH3</accession>
<keyword evidence="4" id="KW-1185">Reference proteome</keyword>
<keyword evidence="2" id="KW-0732">Signal</keyword>
<dbReference type="AlphaFoldDB" id="A0A1I3CEH3"/>
<evidence type="ECO:0000256" key="2">
    <source>
        <dbReference type="SAM" id="SignalP"/>
    </source>
</evidence>
<dbReference type="EMBL" id="FOQD01000002">
    <property type="protein sequence ID" value="SFH72912.1"/>
    <property type="molecule type" value="Genomic_DNA"/>
</dbReference>
<dbReference type="Proteomes" id="UP000199518">
    <property type="component" value="Unassembled WGS sequence"/>
</dbReference>